<evidence type="ECO:0000313" key="2">
    <source>
        <dbReference type="Proteomes" id="UP000644756"/>
    </source>
</evidence>
<dbReference type="EMBL" id="BMGR01000015">
    <property type="protein sequence ID" value="GGG19787.1"/>
    <property type="molecule type" value="Genomic_DNA"/>
</dbReference>
<dbReference type="Pfam" id="PF06949">
    <property type="entry name" value="DUF1292"/>
    <property type="match status" value="1"/>
</dbReference>
<dbReference type="RefSeq" id="WP_188532907.1">
    <property type="nucleotide sequence ID" value="NZ_BMGR01000015.1"/>
</dbReference>
<comment type="caution">
    <text evidence="1">The sequence shown here is derived from an EMBL/GenBank/DDBJ whole genome shotgun (WGS) entry which is preliminary data.</text>
</comment>
<proteinExistence type="predicted"/>
<reference evidence="1" key="2">
    <citation type="submission" date="2020-09" db="EMBL/GenBank/DDBJ databases">
        <authorList>
            <person name="Sun Q."/>
            <person name="Zhou Y."/>
        </authorList>
    </citation>
    <scope>NUCLEOTIDE SEQUENCE</scope>
    <source>
        <strain evidence="1">CGMCC 1.12987</strain>
    </source>
</reference>
<reference evidence="1" key="1">
    <citation type="journal article" date="2014" name="Int. J. Syst. Evol. Microbiol.">
        <title>Complete genome sequence of Corynebacterium casei LMG S-19264T (=DSM 44701T), isolated from a smear-ripened cheese.</title>
        <authorList>
            <consortium name="US DOE Joint Genome Institute (JGI-PGF)"/>
            <person name="Walter F."/>
            <person name="Albersmeier A."/>
            <person name="Kalinowski J."/>
            <person name="Ruckert C."/>
        </authorList>
    </citation>
    <scope>NUCLEOTIDE SEQUENCE</scope>
    <source>
        <strain evidence="1">CGMCC 1.12987</strain>
    </source>
</reference>
<protein>
    <recommendedName>
        <fullName evidence="3">DUF1292 domain-containing protein</fullName>
    </recommendedName>
</protein>
<evidence type="ECO:0000313" key="1">
    <source>
        <dbReference type="EMBL" id="GGG19787.1"/>
    </source>
</evidence>
<keyword evidence="2" id="KW-1185">Reference proteome</keyword>
<sequence>MSLHHNGQPERLTRLNELYGPEIELVSEDGVEEAYRIVAEFRIGGSAYAGLQTHAMRKADEVAFFRVIEGPGGELGLESIDDEEEWEAAAEAYDELLFSGEDLP</sequence>
<gene>
    <name evidence="1" type="ORF">GCM10010916_40740</name>
</gene>
<accession>A0A917G2W3</accession>
<organism evidence="1 2">
    <name type="scientific">Paenibacillus abyssi</name>
    <dbReference type="NCBI Taxonomy" id="1340531"/>
    <lineage>
        <taxon>Bacteria</taxon>
        <taxon>Bacillati</taxon>
        <taxon>Bacillota</taxon>
        <taxon>Bacilli</taxon>
        <taxon>Bacillales</taxon>
        <taxon>Paenibacillaceae</taxon>
        <taxon>Paenibacillus</taxon>
    </lineage>
</organism>
<dbReference type="Proteomes" id="UP000644756">
    <property type="component" value="Unassembled WGS sequence"/>
</dbReference>
<dbReference type="InterPro" id="IPR009711">
    <property type="entry name" value="UPF0473"/>
</dbReference>
<name>A0A917G2W3_9BACL</name>
<evidence type="ECO:0008006" key="3">
    <source>
        <dbReference type="Google" id="ProtNLM"/>
    </source>
</evidence>
<dbReference type="AlphaFoldDB" id="A0A917G2W3"/>